<dbReference type="InterPro" id="IPR013922">
    <property type="entry name" value="Cyclin_PHO80-like"/>
</dbReference>
<dbReference type="InterPro" id="IPR036915">
    <property type="entry name" value="Cyclin-like_sf"/>
</dbReference>
<accession>K2NI26</accession>
<dbReference type="Gene3D" id="1.10.472.10">
    <property type="entry name" value="Cyclin-like"/>
    <property type="match status" value="1"/>
</dbReference>
<feature type="region of interest" description="Disordered" evidence="1">
    <location>
        <begin position="159"/>
        <end position="271"/>
    </location>
</feature>
<reference evidence="2 3" key="1">
    <citation type="journal article" date="2012" name="BMC Genomics">
        <title>Comparative genomic analysis of human infective Trypanosoma cruzi lineages with the bat-restricted subspecies T. cruzi marinkellei.</title>
        <authorList>
            <person name="Franzen O."/>
            <person name="Talavera-Lopez C."/>
            <person name="Ochaya S."/>
            <person name="Butler C.E."/>
            <person name="Messenger L.A."/>
            <person name="Lewis M.D."/>
            <person name="Llewellyn M.S."/>
            <person name="Marinkelle C.J."/>
            <person name="Tyler K.M."/>
            <person name="Miles M.A."/>
            <person name="Andersson B."/>
        </authorList>
    </citation>
    <scope>NUCLEOTIDE SEQUENCE [LARGE SCALE GENOMIC DNA]</scope>
    <source>
        <strain evidence="2 3">B7</strain>
    </source>
</reference>
<dbReference type="AlphaFoldDB" id="K2NI26"/>
<dbReference type="EMBL" id="AHKC01001904">
    <property type="protein sequence ID" value="EKF39030.1"/>
    <property type="molecule type" value="Genomic_DNA"/>
</dbReference>
<gene>
    <name evidence="2" type="ORF">MOQ_000749</name>
</gene>
<evidence type="ECO:0000313" key="3">
    <source>
        <dbReference type="Proteomes" id="UP000007350"/>
    </source>
</evidence>
<dbReference type="Pfam" id="PF08613">
    <property type="entry name" value="Cyclin"/>
    <property type="match status" value="1"/>
</dbReference>
<proteinExistence type="predicted"/>
<feature type="compositionally biased region" description="Polar residues" evidence="1">
    <location>
        <begin position="783"/>
        <end position="794"/>
    </location>
</feature>
<dbReference type="PANTHER" id="PTHR15615:SF108">
    <property type="entry name" value="PROTEIN CNPPD1"/>
    <property type="match status" value="1"/>
</dbReference>
<feature type="compositionally biased region" description="Low complexity" evidence="1">
    <location>
        <begin position="795"/>
        <end position="807"/>
    </location>
</feature>
<protein>
    <submittedName>
        <fullName evidence="2">CYC2-like cyclin 4, putative</fullName>
    </submittedName>
</protein>
<dbReference type="OrthoDB" id="337735at2759"/>
<keyword evidence="3" id="KW-1185">Reference proteome</keyword>
<evidence type="ECO:0000256" key="1">
    <source>
        <dbReference type="SAM" id="MobiDB-lite"/>
    </source>
</evidence>
<organism evidence="2 3">
    <name type="scientific">Trypanosoma cruzi marinkellei</name>
    <dbReference type="NCBI Taxonomy" id="85056"/>
    <lineage>
        <taxon>Eukaryota</taxon>
        <taxon>Discoba</taxon>
        <taxon>Euglenozoa</taxon>
        <taxon>Kinetoplastea</taxon>
        <taxon>Metakinetoplastina</taxon>
        <taxon>Trypanosomatida</taxon>
        <taxon>Trypanosomatidae</taxon>
        <taxon>Trypanosoma</taxon>
        <taxon>Schizotrypanum</taxon>
    </lineage>
</organism>
<feature type="region of interest" description="Disordered" evidence="1">
    <location>
        <begin position="21"/>
        <end position="41"/>
    </location>
</feature>
<dbReference type="SUPFAM" id="SSF47954">
    <property type="entry name" value="Cyclin-like"/>
    <property type="match status" value="1"/>
</dbReference>
<dbReference type="Proteomes" id="UP000007350">
    <property type="component" value="Unassembled WGS sequence"/>
</dbReference>
<sequence length="922" mass="101814">MISCERTSILFSRAQRPLTTTANNTTINTSGSSSSSSSSTTTTTTTVGVTSCLFSAHTAAASFCFSRGEKFHAGSGNANANGSCNNNNHDNNGVICTSSTMATGGVTASHVVVPSRPWEGDGGGKAYNTGGNHATNFTCVGTATTTTTTMVTVENNMEGDMANTGTMGKEENNNNNNNNKEEEEADDEAGIKQTASSNDEPTPETCTDTTPRTVMEEAFVQPQQQQQQQEQEEQEEAEEEEQQQQQEQEERDVLQKQQEQGCTFSQETPPLSCHSCEDACNSTMSNENGKDINVTGTNDEVNGCETSMFPSVVMMTSARKPLQSQIDLITARMGVTLFLENLSEDNKAEPVLTSDFHSHRLPQMPIEAYVDRVVRHSGVSGETLIASLMLLLKYSYFINHPVSVYNVHRLTITSLLLGAKLRDDQYYSNEYYSRIGGISNTEINKLELRFCGCLEWDMWLDESEYEILEKLLIQLVMVFMSNSEEMDDITRRKCQRQFWIHEIRPWKERFDISSSQRREYIRQCIREDFAREQAKMQSLNPHGSCFLQNPFMYSGINISEVSQDQVILPAVYRQTTNGTIYNNPHNNNNNTNNNNTTTSLVTVVAQNTNGSTTSIPSHYYHAYHPIYQQQQPRHQKQYGCGMYETNNNNNNNNNNVGGFGIMERALPVSPTTPTTPTAATTTTGGGGGMYSSGISIHAKPYYYKSRGNSSKKMFHKPHRYHYASSQQMDSCHTGDIAMMDTTTTTTTATYGSSSSSSSSKQNNIHHHHHNNNNNNNNEMEFASITSTIWRPSGTNNNNNNNNSSSSSRGRRPATSDSVMMERHSGGSGSGSGGNNAMRGSGPLVFPHSRSHARMPPMTRLLNGVIGGNGLSRIITGTTAKEHLSPFPSPFPLSLSPSLPSFFFFFLLGGEGREMPPNRRKGK</sequence>
<dbReference type="CDD" id="cd20558">
    <property type="entry name" value="CYCLIN_ScPCL7-like"/>
    <property type="match status" value="1"/>
</dbReference>
<feature type="compositionally biased region" description="Low complexity" evidence="1">
    <location>
        <begin position="199"/>
        <end position="213"/>
    </location>
</feature>
<feature type="region of interest" description="Disordered" evidence="1">
    <location>
        <begin position="746"/>
        <end position="851"/>
    </location>
</feature>
<dbReference type="PANTHER" id="PTHR15615">
    <property type="match status" value="1"/>
</dbReference>
<comment type="caution">
    <text evidence="2">The sequence shown here is derived from an EMBL/GenBank/DDBJ whole genome shotgun (WGS) entry which is preliminary data.</text>
</comment>
<name>K2NI26_TRYCR</name>
<feature type="compositionally biased region" description="Polar residues" evidence="1">
    <location>
        <begin position="255"/>
        <end position="269"/>
    </location>
</feature>
<dbReference type="GO" id="GO:0019901">
    <property type="term" value="F:protein kinase binding"/>
    <property type="evidence" value="ECO:0007669"/>
    <property type="project" value="InterPro"/>
</dbReference>
<feature type="compositionally biased region" description="Acidic residues" evidence="1">
    <location>
        <begin position="230"/>
        <end position="250"/>
    </location>
</feature>
<feature type="compositionally biased region" description="Low complexity" evidence="1">
    <location>
        <begin position="746"/>
        <end position="762"/>
    </location>
</feature>
<evidence type="ECO:0000313" key="2">
    <source>
        <dbReference type="EMBL" id="EKF39030.1"/>
    </source>
</evidence>